<dbReference type="GO" id="GO:0036297">
    <property type="term" value="P:interstrand cross-link repair"/>
    <property type="evidence" value="ECO:0007669"/>
    <property type="project" value="InterPro"/>
</dbReference>
<evidence type="ECO:0000256" key="1">
    <source>
        <dbReference type="PROSITE-ProRule" id="PRU00175"/>
    </source>
</evidence>
<sequence length="440" mass="49691">THTRPDSSWGSPHLQLCFSCAQDLPTVFVLLTRGMAPECSICISVMVSDLAVLKCGHVYHSICVLQWIQHKQVCPLCKQPVHRSHIRNIFLDLSFSSSDPLSSTKTSGVNCDERLVAEIKEYREKLSHYHSKIAEKENEVNALAQAKRLMELDQQRHLSESHVAKLRLIEIQEQLSEASTQHSKELTVLHNQIFQLRSKLAIHDAVNNQDGGASNPKLDVSVIERQCRSMPAEVRWKFILKQLSYTSNLYHELKKRGSNLTQEASVYKEKVSRLERENEVLRVELQQFQSGPQIASAAQYQNGSTEDEDCVDLTIADDVPPISESFTKRHKSHALAKTFYRTSTDDSESRRQLKAPQRTDSIPISHDENRDLLSFSLPKNLSIGVSHGHIGSNGIGSSVSKRSVLPSWRVKTPFRKDVKINSSARTADIRTMLKQGLPRT</sequence>
<dbReference type="GO" id="GO:0004842">
    <property type="term" value="F:ubiquitin-protein transferase activity"/>
    <property type="evidence" value="ECO:0007669"/>
    <property type="project" value="InterPro"/>
</dbReference>
<feature type="coiled-coil region" evidence="2">
    <location>
        <begin position="119"/>
        <end position="153"/>
    </location>
</feature>
<dbReference type="Gene3D" id="3.30.40.10">
    <property type="entry name" value="Zinc/RING finger domain, C3HC4 (zinc finger)"/>
    <property type="match status" value="1"/>
</dbReference>
<dbReference type="SUPFAM" id="SSF57850">
    <property type="entry name" value="RING/U-box"/>
    <property type="match status" value="1"/>
</dbReference>
<keyword evidence="2" id="KW-0175">Coiled coil</keyword>
<dbReference type="InterPro" id="IPR013083">
    <property type="entry name" value="Znf_RING/FYVE/PHD"/>
</dbReference>
<dbReference type="EMBL" id="HACM01010415">
    <property type="protein sequence ID" value="CRZ10857.1"/>
    <property type="molecule type" value="Transcribed_RNA"/>
</dbReference>
<dbReference type="PANTHER" id="PTHR16047">
    <property type="entry name" value="RFWD3 PROTEIN"/>
    <property type="match status" value="1"/>
</dbReference>
<dbReference type="InterPro" id="IPR001841">
    <property type="entry name" value="Znf_RING"/>
</dbReference>
<feature type="domain" description="RING-type" evidence="4">
    <location>
        <begin position="39"/>
        <end position="78"/>
    </location>
</feature>
<dbReference type="PROSITE" id="PS50089">
    <property type="entry name" value="ZF_RING_2"/>
    <property type="match status" value="1"/>
</dbReference>
<dbReference type="Pfam" id="PF13639">
    <property type="entry name" value="zf-RING_2"/>
    <property type="match status" value="1"/>
</dbReference>
<dbReference type="PANTHER" id="PTHR16047:SF7">
    <property type="entry name" value="E3 UBIQUITIN-PROTEIN LIGASE RFWD3"/>
    <property type="match status" value="1"/>
</dbReference>
<dbReference type="AlphaFoldDB" id="A0A0H5RB66"/>
<evidence type="ECO:0000259" key="4">
    <source>
        <dbReference type="PROSITE" id="PS50089"/>
    </source>
</evidence>
<evidence type="ECO:0000256" key="2">
    <source>
        <dbReference type="SAM" id="Coils"/>
    </source>
</evidence>
<feature type="region of interest" description="Disordered" evidence="3">
    <location>
        <begin position="342"/>
        <end position="366"/>
    </location>
</feature>
<dbReference type="GO" id="GO:0005634">
    <property type="term" value="C:nucleus"/>
    <property type="evidence" value="ECO:0007669"/>
    <property type="project" value="InterPro"/>
</dbReference>
<feature type="non-terminal residue" evidence="5">
    <location>
        <position position="1"/>
    </location>
</feature>
<evidence type="ECO:0000256" key="3">
    <source>
        <dbReference type="SAM" id="MobiDB-lite"/>
    </source>
</evidence>
<reference evidence="5" key="1">
    <citation type="submission" date="2015-04" db="EMBL/GenBank/DDBJ databases">
        <title>The genome sequence of the plant pathogenic Rhizarian Plasmodiophora brassicae reveals insights in its biotrophic life cycle and the origin of chitin synthesis.</title>
        <authorList>
            <person name="Schwelm A."/>
            <person name="Fogelqvist J."/>
            <person name="Knaust A."/>
            <person name="Julke S."/>
            <person name="Lilja T."/>
            <person name="Dhandapani V."/>
            <person name="Bonilla-Rosso G."/>
            <person name="Karlsson M."/>
            <person name="Shevchenko A."/>
            <person name="Choi S.R."/>
            <person name="Kim H.G."/>
            <person name="Park J.Y."/>
            <person name="Lim Y.P."/>
            <person name="Ludwig-Muller J."/>
            <person name="Dixelius C."/>
        </authorList>
    </citation>
    <scope>NUCLEOTIDE SEQUENCE</scope>
    <source>
        <tissue evidence="5">Potato root galls</tissue>
    </source>
</reference>
<dbReference type="GO" id="GO:0016567">
    <property type="term" value="P:protein ubiquitination"/>
    <property type="evidence" value="ECO:0007669"/>
    <property type="project" value="InterPro"/>
</dbReference>
<evidence type="ECO:0000313" key="5">
    <source>
        <dbReference type="EMBL" id="CRZ10857.1"/>
    </source>
</evidence>
<keyword evidence="1" id="KW-0862">Zinc</keyword>
<organism evidence="5">
    <name type="scientific">Spongospora subterranea</name>
    <dbReference type="NCBI Taxonomy" id="70186"/>
    <lineage>
        <taxon>Eukaryota</taxon>
        <taxon>Sar</taxon>
        <taxon>Rhizaria</taxon>
        <taxon>Endomyxa</taxon>
        <taxon>Phytomyxea</taxon>
        <taxon>Plasmodiophorida</taxon>
        <taxon>Plasmodiophoridae</taxon>
        <taxon>Spongospora</taxon>
    </lineage>
</organism>
<accession>A0A0H5RB66</accession>
<proteinExistence type="predicted"/>
<dbReference type="SMART" id="SM00184">
    <property type="entry name" value="RING"/>
    <property type="match status" value="1"/>
</dbReference>
<protein>
    <recommendedName>
        <fullName evidence="4">RING-type domain-containing protein</fullName>
    </recommendedName>
</protein>
<feature type="coiled-coil region" evidence="2">
    <location>
        <begin position="257"/>
        <end position="291"/>
    </location>
</feature>
<keyword evidence="1" id="KW-0479">Metal-binding</keyword>
<dbReference type="GO" id="GO:0008270">
    <property type="term" value="F:zinc ion binding"/>
    <property type="evidence" value="ECO:0007669"/>
    <property type="project" value="UniProtKB-KW"/>
</dbReference>
<name>A0A0H5RB66_9EUKA</name>
<dbReference type="InterPro" id="IPR037381">
    <property type="entry name" value="RFWD3"/>
</dbReference>
<keyword evidence="1" id="KW-0863">Zinc-finger</keyword>